<dbReference type="Proteomes" id="UP000479000">
    <property type="component" value="Unassembled WGS sequence"/>
</dbReference>
<dbReference type="AlphaFoldDB" id="A0A6H5HQ61"/>
<name>A0A6H5HQ61_9HEMI</name>
<dbReference type="EMBL" id="CADCXU010034703">
    <property type="protein sequence ID" value="CAB0019928.1"/>
    <property type="molecule type" value="Genomic_DNA"/>
</dbReference>
<organism evidence="1 2">
    <name type="scientific">Nesidiocoris tenuis</name>
    <dbReference type="NCBI Taxonomy" id="355587"/>
    <lineage>
        <taxon>Eukaryota</taxon>
        <taxon>Metazoa</taxon>
        <taxon>Ecdysozoa</taxon>
        <taxon>Arthropoda</taxon>
        <taxon>Hexapoda</taxon>
        <taxon>Insecta</taxon>
        <taxon>Pterygota</taxon>
        <taxon>Neoptera</taxon>
        <taxon>Paraneoptera</taxon>
        <taxon>Hemiptera</taxon>
        <taxon>Heteroptera</taxon>
        <taxon>Panheteroptera</taxon>
        <taxon>Cimicomorpha</taxon>
        <taxon>Miridae</taxon>
        <taxon>Dicyphina</taxon>
        <taxon>Nesidiocoris</taxon>
    </lineage>
</organism>
<proteinExistence type="predicted"/>
<sequence>MVLLLGYYSANTKKNQFNWSRHEGTRPRSHGPFLGTVGILYQKSIPLEPFQKSSRYHMTRSLIRWSLNKELQARLSSDFVANENVQSAIRNVHAMLLKKSALASAVSDRDIPLASSDDSF</sequence>
<accession>A0A6H5HQ61</accession>
<reference evidence="1 2" key="1">
    <citation type="submission" date="2020-02" db="EMBL/GenBank/DDBJ databases">
        <authorList>
            <person name="Ferguson B K."/>
        </authorList>
    </citation>
    <scope>NUCLEOTIDE SEQUENCE [LARGE SCALE GENOMIC DNA]</scope>
</reference>
<evidence type="ECO:0000313" key="1">
    <source>
        <dbReference type="EMBL" id="CAB0019928.1"/>
    </source>
</evidence>
<keyword evidence="2" id="KW-1185">Reference proteome</keyword>
<evidence type="ECO:0000313" key="2">
    <source>
        <dbReference type="Proteomes" id="UP000479000"/>
    </source>
</evidence>
<protein>
    <submittedName>
        <fullName evidence="1">Uncharacterized protein</fullName>
    </submittedName>
</protein>
<gene>
    <name evidence="1" type="ORF">NTEN_LOCUS23561</name>
</gene>